<dbReference type="InterPro" id="IPR050961">
    <property type="entry name" value="BolA/IbaG_stress_morph_reg"/>
</dbReference>
<dbReference type="EMBL" id="UOFY01000003">
    <property type="protein sequence ID" value="VAX05699.1"/>
    <property type="molecule type" value="Genomic_DNA"/>
</dbReference>
<keyword evidence="2" id="KW-0131">Cell cycle</keyword>
<dbReference type="PANTHER" id="PTHR46229:SF2">
    <property type="entry name" value="BOLA-LIKE PROTEIN 1"/>
    <property type="match status" value="1"/>
</dbReference>
<sequence length="103" mass="11429">MSRQAEIETRLSAGLNPSYMEVINESDNHNVPPGSESHFKLVLVSAEFDGKSLLARHRLINSLLEYELQHGVHALAMHTYTKSEWDDLQTEAPESPPCLGGGK</sequence>
<keyword evidence="2" id="KW-0132">Cell division</keyword>
<protein>
    <submittedName>
        <fullName evidence="2">Cell division protein BolA</fullName>
    </submittedName>
</protein>
<gene>
    <name evidence="2" type="ORF">MNBD_GAMMA25-1097</name>
</gene>
<dbReference type="GO" id="GO:1990229">
    <property type="term" value="C:iron-sulfur cluster assembly complex"/>
    <property type="evidence" value="ECO:0007669"/>
    <property type="project" value="UniProtKB-ARBA"/>
</dbReference>
<dbReference type="GO" id="GO:0006351">
    <property type="term" value="P:DNA-templated transcription"/>
    <property type="evidence" value="ECO:0007669"/>
    <property type="project" value="TreeGrafter"/>
</dbReference>
<dbReference type="PANTHER" id="PTHR46229">
    <property type="entry name" value="BOLA TRANSCRIPTION REGULATOR"/>
    <property type="match status" value="1"/>
</dbReference>
<dbReference type="SUPFAM" id="SSF82657">
    <property type="entry name" value="BolA-like"/>
    <property type="match status" value="1"/>
</dbReference>
<dbReference type="FunFam" id="3.30.300.90:FF:000001">
    <property type="entry name" value="Transcriptional regulator BolA"/>
    <property type="match status" value="1"/>
</dbReference>
<dbReference type="InterPro" id="IPR036065">
    <property type="entry name" value="BolA-like_sf"/>
</dbReference>
<dbReference type="InterPro" id="IPR002634">
    <property type="entry name" value="BolA"/>
</dbReference>
<dbReference type="Pfam" id="PF01722">
    <property type="entry name" value="BolA"/>
    <property type="match status" value="1"/>
</dbReference>
<evidence type="ECO:0000313" key="2">
    <source>
        <dbReference type="EMBL" id="VAX05699.1"/>
    </source>
</evidence>
<organism evidence="2">
    <name type="scientific">hydrothermal vent metagenome</name>
    <dbReference type="NCBI Taxonomy" id="652676"/>
    <lineage>
        <taxon>unclassified sequences</taxon>
        <taxon>metagenomes</taxon>
        <taxon>ecological metagenomes</taxon>
    </lineage>
</organism>
<reference evidence="2" key="1">
    <citation type="submission" date="2018-06" db="EMBL/GenBank/DDBJ databases">
        <authorList>
            <person name="Zhirakovskaya E."/>
        </authorList>
    </citation>
    <scope>NUCLEOTIDE SEQUENCE</scope>
</reference>
<dbReference type="AlphaFoldDB" id="A0A3B1AIH5"/>
<dbReference type="Gene3D" id="3.30.300.90">
    <property type="entry name" value="BolA-like"/>
    <property type="match status" value="1"/>
</dbReference>
<evidence type="ECO:0000256" key="1">
    <source>
        <dbReference type="ARBA" id="ARBA00005578"/>
    </source>
</evidence>
<dbReference type="PIRSF" id="PIRSF003113">
    <property type="entry name" value="BolA"/>
    <property type="match status" value="1"/>
</dbReference>
<comment type="similarity">
    <text evidence="1">Belongs to the BolA/IbaG family.</text>
</comment>
<dbReference type="GO" id="GO:0051301">
    <property type="term" value="P:cell division"/>
    <property type="evidence" value="ECO:0007669"/>
    <property type="project" value="UniProtKB-KW"/>
</dbReference>
<accession>A0A3B1AIH5</accession>
<proteinExistence type="inferred from homology"/>
<dbReference type="GO" id="GO:0005829">
    <property type="term" value="C:cytosol"/>
    <property type="evidence" value="ECO:0007669"/>
    <property type="project" value="TreeGrafter"/>
</dbReference>
<name>A0A3B1AIH5_9ZZZZ</name>